<gene>
    <name evidence="1" type="ORF">OH76DRAFT_1480712</name>
</gene>
<keyword evidence="2" id="KW-1185">Reference proteome</keyword>
<reference evidence="1 2" key="1">
    <citation type="journal article" date="2018" name="Biotechnol. Biofuels">
        <title>Integrative visual omics of the white-rot fungus Polyporus brumalis exposes the biotechnological potential of its oxidative enzymes for delignifying raw plant biomass.</title>
        <authorList>
            <person name="Miyauchi S."/>
            <person name="Rancon A."/>
            <person name="Drula E."/>
            <person name="Hage H."/>
            <person name="Chaduli D."/>
            <person name="Favel A."/>
            <person name="Grisel S."/>
            <person name="Henrissat B."/>
            <person name="Herpoel-Gimbert I."/>
            <person name="Ruiz-Duenas F.J."/>
            <person name="Chevret D."/>
            <person name="Hainaut M."/>
            <person name="Lin J."/>
            <person name="Wang M."/>
            <person name="Pangilinan J."/>
            <person name="Lipzen A."/>
            <person name="Lesage-Meessen L."/>
            <person name="Navarro D."/>
            <person name="Riley R."/>
            <person name="Grigoriev I.V."/>
            <person name="Zhou S."/>
            <person name="Raouche S."/>
            <person name="Rosso M.N."/>
        </authorList>
    </citation>
    <scope>NUCLEOTIDE SEQUENCE [LARGE SCALE GENOMIC DNA]</scope>
    <source>
        <strain evidence="1 2">BRFM 1820</strain>
    </source>
</reference>
<dbReference type="InterPro" id="IPR021109">
    <property type="entry name" value="Peptidase_aspartic_dom_sf"/>
</dbReference>
<proteinExistence type="predicted"/>
<evidence type="ECO:0008006" key="3">
    <source>
        <dbReference type="Google" id="ProtNLM"/>
    </source>
</evidence>
<accession>A0A371DJ94</accession>
<dbReference type="EMBL" id="KZ857390">
    <property type="protein sequence ID" value="RDX52611.1"/>
    <property type="molecule type" value="Genomic_DNA"/>
</dbReference>
<dbReference type="OrthoDB" id="2757546at2759"/>
<sequence>MALDDPPSPPALDELQSKIATEEDHSLMPSEMAGGFATPNECLYCINLQIVPDIRYHRELIGHGGLPYRLAIDTGTSLFWFYAEDFKMLNGDGEIADWPGEKDYPQQLHKYRHTIARGGKDDVASKTVEVYNDNGGVLLYRYNDKYIIPTSMSAWNWRNADKKTAYLAFPRILAHAVRLITGLQPFDGNLGLGVPGRRWKNAQAHHRTTFFDVLRYGTSHVTQAMHATLRLQTPDEDEGRTPVDKRTSSFLFYGDGHPCAMQWPAVDDSNGEAEFLLPQYGPKIHVFSQGGEYKGWKARLLSITLLEPLVQLPNYETEDSNHWRSRKIVMPGTQGIKVAFDSCSVHNFLPRDVIEEMWRTWLGHNCFERLPDLNGKEPEPFCAKRGLSFERCDLIFELLGSDNKSVSHRCDAQNFLSSPWTTDGPRDAKICLINMPKSIKQNGPPIEPTYILGMSFFWTSLVRLYASHDRNNVTAGVEAPYVQLAAQRVVRDGRRLGGPRDLKIFEHFPRDEDNSGLILQAQFSGQGDVYST</sequence>
<organism evidence="1 2">
    <name type="scientific">Lentinus brumalis</name>
    <dbReference type="NCBI Taxonomy" id="2498619"/>
    <lineage>
        <taxon>Eukaryota</taxon>
        <taxon>Fungi</taxon>
        <taxon>Dikarya</taxon>
        <taxon>Basidiomycota</taxon>
        <taxon>Agaricomycotina</taxon>
        <taxon>Agaricomycetes</taxon>
        <taxon>Polyporales</taxon>
        <taxon>Polyporaceae</taxon>
        <taxon>Lentinus</taxon>
    </lineage>
</organism>
<dbReference type="SUPFAM" id="SSF50630">
    <property type="entry name" value="Acid proteases"/>
    <property type="match status" value="1"/>
</dbReference>
<protein>
    <recommendedName>
        <fullName evidence="3">Peptidase A1 domain-containing protein</fullName>
    </recommendedName>
</protein>
<dbReference type="Proteomes" id="UP000256964">
    <property type="component" value="Unassembled WGS sequence"/>
</dbReference>
<name>A0A371DJ94_9APHY</name>
<evidence type="ECO:0000313" key="2">
    <source>
        <dbReference type="Proteomes" id="UP000256964"/>
    </source>
</evidence>
<dbReference type="AlphaFoldDB" id="A0A371DJ94"/>
<evidence type="ECO:0000313" key="1">
    <source>
        <dbReference type="EMBL" id="RDX52611.1"/>
    </source>
</evidence>